<keyword evidence="2" id="KW-0805">Transcription regulation</keyword>
<feature type="region of interest" description="Disordered" evidence="6">
    <location>
        <begin position="1"/>
        <end position="24"/>
    </location>
</feature>
<dbReference type="InterPro" id="IPR004111">
    <property type="entry name" value="Repressor_TetR_C"/>
</dbReference>
<feature type="DNA-binding region" description="H-T-H motif" evidence="5">
    <location>
        <begin position="52"/>
        <end position="71"/>
    </location>
</feature>
<dbReference type="PRINTS" id="PR00400">
    <property type="entry name" value="TETREPRESSOR"/>
</dbReference>
<organism evidence="8 9">
    <name type="scientific">Paenibacillus germinis</name>
    <dbReference type="NCBI Taxonomy" id="2654979"/>
    <lineage>
        <taxon>Bacteria</taxon>
        <taxon>Bacillati</taxon>
        <taxon>Bacillota</taxon>
        <taxon>Bacilli</taxon>
        <taxon>Bacillales</taxon>
        <taxon>Paenibacillaceae</taxon>
        <taxon>Paenibacillus</taxon>
    </lineage>
</organism>
<protein>
    <submittedName>
        <fullName evidence="8">TetR family transcriptional regulator</fullName>
    </submittedName>
</protein>
<reference evidence="8 9" key="1">
    <citation type="submission" date="2019-10" db="EMBL/GenBank/DDBJ databases">
        <title>Description of Paenibacillus choica sp. nov.</title>
        <authorList>
            <person name="Carlier A."/>
            <person name="Qi S."/>
        </authorList>
    </citation>
    <scope>NUCLEOTIDE SEQUENCE [LARGE SCALE GENOMIC DNA]</scope>
    <source>
        <strain evidence="8 9">LMG 31460</strain>
    </source>
</reference>
<keyword evidence="1" id="KW-0678">Repressor</keyword>
<proteinExistence type="predicted"/>
<name>A0ABX1ZAF7_9BACL</name>
<dbReference type="PROSITE" id="PS50977">
    <property type="entry name" value="HTH_TETR_2"/>
    <property type="match status" value="1"/>
</dbReference>
<accession>A0ABX1ZAF7</accession>
<evidence type="ECO:0000256" key="2">
    <source>
        <dbReference type="ARBA" id="ARBA00023015"/>
    </source>
</evidence>
<evidence type="ECO:0000313" key="9">
    <source>
        <dbReference type="Proteomes" id="UP000658690"/>
    </source>
</evidence>
<sequence length="243" mass="26996">MVVGGRKMAKTRRNSKRAGIGDEQPALKPLDREQVVSAALILLDEVGLDGLSMRRLAERLSIKASTLYWYVRDKDELLALLADSISGEVQMPELDGPWRTRLESLLREYRRVLLAHRDSGRILAGTIPTGHNRLRLIDMTLGALLDAGLDGLTASRAGRLLVDYSTAFVLEEINESAIGDKTAHATGHTLMNFSVDVYPNIAKLTAELVDPDNNERFWFGIKILLDGLERQLDESHGQLKDNP</sequence>
<feature type="domain" description="HTH tetR-type" evidence="7">
    <location>
        <begin position="29"/>
        <end position="89"/>
    </location>
</feature>
<evidence type="ECO:0000259" key="7">
    <source>
        <dbReference type="PROSITE" id="PS50977"/>
    </source>
</evidence>
<dbReference type="Pfam" id="PF02909">
    <property type="entry name" value="TetR_C_1"/>
    <property type="match status" value="1"/>
</dbReference>
<evidence type="ECO:0000256" key="4">
    <source>
        <dbReference type="ARBA" id="ARBA00023163"/>
    </source>
</evidence>
<feature type="compositionally biased region" description="Basic residues" evidence="6">
    <location>
        <begin position="7"/>
        <end position="16"/>
    </location>
</feature>
<keyword evidence="3 5" id="KW-0238">DNA-binding</keyword>
<dbReference type="SUPFAM" id="SSF48498">
    <property type="entry name" value="Tetracyclin repressor-like, C-terminal domain"/>
    <property type="match status" value="1"/>
</dbReference>
<evidence type="ECO:0000256" key="3">
    <source>
        <dbReference type="ARBA" id="ARBA00023125"/>
    </source>
</evidence>
<dbReference type="EMBL" id="WHOC01000166">
    <property type="protein sequence ID" value="NOU90332.1"/>
    <property type="molecule type" value="Genomic_DNA"/>
</dbReference>
<dbReference type="InterPro" id="IPR001647">
    <property type="entry name" value="HTH_TetR"/>
</dbReference>
<gene>
    <name evidence="8" type="ORF">GC102_32020</name>
</gene>
<evidence type="ECO:0000313" key="8">
    <source>
        <dbReference type="EMBL" id="NOU90332.1"/>
    </source>
</evidence>
<dbReference type="PANTHER" id="PTHR30055">
    <property type="entry name" value="HTH-TYPE TRANSCRIPTIONAL REGULATOR RUTR"/>
    <property type="match status" value="1"/>
</dbReference>
<dbReference type="PANTHER" id="PTHR30055:SF151">
    <property type="entry name" value="TRANSCRIPTIONAL REGULATORY PROTEIN"/>
    <property type="match status" value="1"/>
</dbReference>
<comment type="caution">
    <text evidence="8">The sequence shown here is derived from an EMBL/GenBank/DDBJ whole genome shotgun (WGS) entry which is preliminary data.</text>
</comment>
<dbReference type="Proteomes" id="UP000658690">
    <property type="component" value="Unassembled WGS sequence"/>
</dbReference>
<dbReference type="InterPro" id="IPR003012">
    <property type="entry name" value="Tet_transcr_reg_TetR"/>
</dbReference>
<keyword evidence="4" id="KW-0804">Transcription</keyword>
<keyword evidence="9" id="KW-1185">Reference proteome</keyword>
<dbReference type="InterPro" id="IPR050109">
    <property type="entry name" value="HTH-type_TetR-like_transc_reg"/>
</dbReference>
<evidence type="ECO:0000256" key="1">
    <source>
        <dbReference type="ARBA" id="ARBA00022491"/>
    </source>
</evidence>
<dbReference type="Pfam" id="PF00440">
    <property type="entry name" value="TetR_N"/>
    <property type="match status" value="1"/>
</dbReference>
<dbReference type="SUPFAM" id="SSF46689">
    <property type="entry name" value="Homeodomain-like"/>
    <property type="match status" value="1"/>
</dbReference>
<dbReference type="PRINTS" id="PR00455">
    <property type="entry name" value="HTHTETR"/>
</dbReference>
<dbReference type="InterPro" id="IPR036271">
    <property type="entry name" value="Tet_transcr_reg_TetR-rel_C_sf"/>
</dbReference>
<dbReference type="Gene3D" id="1.10.357.10">
    <property type="entry name" value="Tetracycline Repressor, domain 2"/>
    <property type="match status" value="1"/>
</dbReference>
<dbReference type="InterPro" id="IPR009057">
    <property type="entry name" value="Homeodomain-like_sf"/>
</dbReference>
<evidence type="ECO:0000256" key="5">
    <source>
        <dbReference type="PROSITE-ProRule" id="PRU00335"/>
    </source>
</evidence>
<evidence type="ECO:0000256" key="6">
    <source>
        <dbReference type="SAM" id="MobiDB-lite"/>
    </source>
</evidence>